<evidence type="ECO:0000313" key="2">
    <source>
        <dbReference type="Proteomes" id="UP001576774"/>
    </source>
</evidence>
<comment type="caution">
    <text evidence="1">The sequence shown here is derived from an EMBL/GenBank/DDBJ whole genome shotgun (WGS) entry which is preliminary data.</text>
</comment>
<gene>
    <name evidence="1" type="ORF">ACE1CC_09930</name>
</gene>
<evidence type="ECO:0000313" key="1">
    <source>
        <dbReference type="EMBL" id="MFB2877195.1"/>
    </source>
</evidence>
<accession>A0ABV4X373</accession>
<dbReference type="EMBL" id="JBHFNQ010000077">
    <property type="protein sequence ID" value="MFB2877195.1"/>
    <property type="molecule type" value="Genomic_DNA"/>
</dbReference>
<name>A0ABV4X373_9CYAN</name>
<dbReference type="Proteomes" id="UP001576774">
    <property type="component" value="Unassembled WGS sequence"/>
</dbReference>
<dbReference type="RefSeq" id="WP_413270304.1">
    <property type="nucleotide sequence ID" value="NZ_JBHFNQ010000077.1"/>
</dbReference>
<sequence length="91" mass="10323">MTKTEILQVLKQMTTDERLEIIEAASRMMREEIAEKAKRKAEREEKLAAAVQDAIPDYMPGGCLYDLWSPDSEPYYKSEDEIPGGGLEKNA</sequence>
<reference evidence="1 2" key="1">
    <citation type="submission" date="2024-09" db="EMBL/GenBank/DDBJ databases">
        <title>Floridaenema gen nov. (Aerosakkonemataceae, Aerosakkonematales ord. nov., Cyanobacteria) from benthic tropical and subtropical fresh waters, with the description of four new species.</title>
        <authorList>
            <person name="Moretto J.A."/>
            <person name="Berthold D.E."/>
            <person name="Lefler F.W."/>
            <person name="Huang I.-S."/>
            <person name="Laughinghouse H. IV."/>
        </authorList>
    </citation>
    <scope>NUCLEOTIDE SEQUENCE [LARGE SCALE GENOMIC DNA]</scope>
    <source>
        <strain evidence="1 2">BLCC-F46</strain>
    </source>
</reference>
<protein>
    <submittedName>
        <fullName evidence="1">Uncharacterized protein</fullName>
    </submittedName>
</protein>
<proteinExistence type="predicted"/>
<keyword evidence="2" id="KW-1185">Reference proteome</keyword>
<organism evidence="1 2">
    <name type="scientific">Floridaenema aerugineum BLCC-F46</name>
    <dbReference type="NCBI Taxonomy" id="3153654"/>
    <lineage>
        <taxon>Bacteria</taxon>
        <taxon>Bacillati</taxon>
        <taxon>Cyanobacteriota</taxon>
        <taxon>Cyanophyceae</taxon>
        <taxon>Oscillatoriophycideae</taxon>
        <taxon>Aerosakkonematales</taxon>
        <taxon>Aerosakkonemataceae</taxon>
        <taxon>Floridanema</taxon>
        <taxon>Floridanema aerugineum</taxon>
    </lineage>
</organism>